<sequence length="96" mass="10771">MKIDEALQIMQSSLDSLKESEVIKVSIKVTPELVLLGKGSPFDSLGFVTLMTEMEDRMSRLTGQDIFFNIMEVSNFNIDNPFLSAQAFGEYMISLV</sequence>
<dbReference type="EMBL" id="BFBB01000002">
    <property type="protein sequence ID" value="GBF48840.1"/>
    <property type="molecule type" value="Genomic_DNA"/>
</dbReference>
<comment type="caution">
    <text evidence="1">The sequence shown here is derived from an EMBL/GenBank/DDBJ whole genome shotgun (WGS) entry which is preliminary data.</text>
</comment>
<dbReference type="Proteomes" id="UP000245133">
    <property type="component" value="Unassembled WGS sequence"/>
</dbReference>
<organism evidence="1 2">
    <name type="scientific">Leptospira ryugenii</name>
    <dbReference type="NCBI Taxonomy" id="1917863"/>
    <lineage>
        <taxon>Bacteria</taxon>
        <taxon>Pseudomonadati</taxon>
        <taxon>Spirochaetota</taxon>
        <taxon>Spirochaetia</taxon>
        <taxon>Leptospirales</taxon>
        <taxon>Leptospiraceae</taxon>
        <taxon>Leptospira</taxon>
    </lineage>
</organism>
<evidence type="ECO:0000313" key="1">
    <source>
        <dbReference type="EMBL" id="GBF48840.1"/>
    </source>
</evidence>
<evidence type="ECO:0000313" key="2">
    <source>
        <dbReference type="Proteomes" id="UP000245133"/>
    </source>
</evidence>
<name>A0A2P2DW97_9LEPT</name>
<accession>A0A2P2DW97</accession>
<gene>
    <name evidence="1" type="primary">tolC</name>
    <name evidence="1" type="ORF">LPTSP4_03400</name>
</gene>
<protein>
    <submittedName>
        <fullName evidence="1">Outer membrane protein TolC</fullName>
    </submittedName>
</protein>
<reference evidence="1 2" key="1">
    <citation type="submission" date="2018-02" db="EMBL/GenBank/DDBJ databases">
        <title>Novel Leptospira species isolated from soil and water in Japan.</title>
        <authorList>
            <person name="Nakao R."/>
            <person name="Masuzawa T."/>
        </authorList>
    </citation>
    <scope>NUCLEOTIDE SEQUENCE [LARGE SCALE GENOMIC DNA]</scope>
    <source>
        <strain evidence="1 2">YH101</strain>
    </source>
</reference>
<proteinExistence type="predicted"/>
<dbReference type="AlphaFoldDB" id="A0A2P2DW97"/>
<keyword evidence="2" id="KW-1185">Reference proteome</keyword>